<sequence>MSSENSQQAEPAEVVNIVKVTVGLSNPKSPTNVGAVMRAAGCYQVDQVLYTGERYGKAAKFQTDTKNVANKIPLKSMSSLLDDLHPETKVVCVELAEGAISLPEFEHPEQALYVFGPEDGTITQDVVDRADSVVYVPTVGCMNLAATVNVLLYDRLAKSTQRIQGDELIRSSRDNRNNLVVKGKY</sequence>
<dbReference type="InterPro" id="IPR001537">
    <property type="entry name" value="SpoU_MeTrfase"/>
</dbReference>
<feature type="domain" description="tRNA/rRNA methyltransferase SpoU type" evidence="5">
    <location>
        <begin position="20"/>
        <end position="153"/>
    </location>
</feature>
<keyword evidence="4" id="KW-0949">S-adenosyl-L-methionine</keyword>
<dbReference type="Gene3D" id="3.40.1280.10">
    <property type="match status" value="1"/>
</dbReference>
<protein>
    <submittedName>
        <fullName evidence="6">23S rRNA methyltransferase</fullName>
    </submittedName>
</protein>
<evidence type="ECO:0000313" key="7">
    <source>
        <dbReference type="Proteomes" id="UP000235828"/>
    </source>
</evidence>
<evidence type="ECO:0000313" key="6">
    <source>
        <dbReference type="EMBL" id="SON49968.1"/>
    </source>
</evidence>
<dbReference type="EMBL" id="LT960611">
    <property type="protein sequence ID" value="SON49968.1"/>
    <property type="molecule type" value="Genomic_DNA"/>
</dbReference>
<dbReference type="RefSeq" id="WP_172443109.1">
    <property type="nucleotide sequence ID" value="NZ_LT960611.1"/>
</dbReference>
<dbReference type="GO" id="GO:0002128">
    <property type="term" value="P:tRNA nucleoside ribose methylation"/>
    <property type="evidence" value="ECO:0007669"/>
    <property type="project" value="TreeGrafter"/>
</dbReference>
<dbReference type="Proteomes" id="UP000235828">
    <property type="component" value="Chromosome A"/>
</dbReference>
<keyword evidence="3 6" id="KW-0808">Transferase</keyword>
<dbReference type="GO" id="GO:0003723">
    <property type="term" value="F:RNA binding"/>
    <property type="evidence" value="ECO:0007669"/>
    <property type="project" value="InterPro"/>
</dbReference>
<gene>
    <name evidence="6" type="ORF">VTAP4600_A1989</name>
</gene>
<evidence type="ECO:0000259" key="5">
    <source>
        <dbReference type="Pfam" id="PF00588"/>
    </source>
</evidence>
<dbReference type="PANTHER" id="PTHR42786">
    <property type="entry name" value="TRNA/RRNA METHYLTRANSFERASE"/>
    <property type="match status" value="1"/>
</dbReference>
<dbReference type="GO" id="GO:0005829">
    <property type="term" value="C:cytosol"/>
    <property type="evidence" value="ECO:0007669"/>
    <property type="project" value="TreeGrafter"/>
</dbReference>
<evidence type="ECO:0000256" key="2">
    <source>
        <dbReference type="ARBA" id="ARBA00022603"/>
    </source>
</evidence>
<evidence type="ECO:0000256" key="4">
    <source>
        <dbReference type="ARBA" id="ARBA00022691"/>
    </source>
</evidence>
<reference evidence="6 7" key="1">
    <citation type="submission" date="2017-10" db="EMBL/GenBank/DDBJ databases">
        <authorList>
            <person name="Banno H."/>
            <person name="Chua N.-H."/>
        </authorList>
    </citation>
    <scope>NUCLEOTIDE SEQUENCE [LARGE SCALE GENOMIC DNA]</scope>
    <source>
        <strain evidence="6">Vibrio tapetis CECT4600</strain>
    </source>
</reference>
<dbReference type="CDD" id="cd18098">
    <property type="entry name" value="SpoU-like"/>
    <property type="match status" value="1"/>
</dbReference>
<proteinExistence type="inferred from homology"/>
<dbReference type="PANTHER" id="PTHR42786:SF6">
    <property type="entry name" value="TRNA_RRNA METHYLTRANSFERASE SPOU TYPE DOMAIN-CONTAINING PROTEIN"/>
    <property type="match status" value="1"/>
</dbReference>
<dbReference type="InterPro" id="IPR029028">
    <property type="entry name" value="Alpha/beta_knot_MTases"/>
</dbReference>
<dbReference type="Pfam" id="PF00588">
    <property type="entry name" value="SpoU_methylase"/>
    <property type="match status" value="1"/>
</dbReference>
<name>A0A2N8ZDK5_9VIBR</name>
<dbReference type="SUPFAM" id="SSF75217">
    <property type="entry name" value="alpha/beta knot"/>
    <property type="match status" value="1"/>
</dbReference>
<comment type="similarity">
    <text evidence="1">Belongs to the class IV-like SAM-binding methyltransferase superfamily. RNA methyltransferase TrmH family.</text>
</comment>
<dbReference type="KEGG" id="vta:A1989"/>
<organism evidence="6 7">
    <name type="scientific">Vibrio tapetis subsp. tapetis</name>
    <dbReference type="NCBI Taxonomy" id="1671868"/>
    <lineage>
        <taxon>Bacteria</taxon>
        <taxon>Pseudomonadati</taxon>
        <taxon>Pseudomonadota</taxon>
        <taxon>Gammaproteobacteria</taxon>
        <taxon>Vibrionales</taxon>
        <taxon>Vibrionaceae</taxon>
        <taxon>Vibrio</taxon>
    </lineage>
</organism>
<dbReference type="InterPro" id="IPR029026">
    <property type="entry name" value="tRNA_m1G_MTases_N"/>
</dbReference>
<keyword evidence="7" id="KW-1185">Reference proteome</keyword>
<dbReference type="GO" id="GO:0008173">
    <property type="term" value="F:RNA methyltransferase activity"/>
    <property type="evidence" value="ECO:0007669"/>
    <property type="project" value="InterPro"/>
</dbReference>
<evidence type="ECO:0000256" key="1">
    <source>
        <dbReference type="ARBA" id="ARBA00007228"/>
    </source>
</evidence>
<keyword evidence="2 6" id="KW-0489">Methyltransferase</keyword>
<evidence type="ECO:0000256" key="3">
    <source>
        <dbReference type="ARBA" id="ARBA00022679"/>
    </source>
</evidence>
<accession>A0A2N8ZDK5</accession>
<dbReference type="AlphaFoldDB" id="A0A2N8ZDK5"/>
<dbReference type="InterPro" id="IPR004384">
    <property type="entry name" value="RNA_MeTrfase_TrmJ/LasT"/>
</dbReference>